<name>A0A8H5ET70_9AGAR</name>
<feature type="domain" description="Auxiliary Activity family 9 catalytic" evidence="14">
    <location>
        <begin position="18"/>
        <end position="228"/>
    </location>
</feature>
<evidence type="ECO:0000256" key="2">
    <source>
        <dbReference type="ARBA" id="ARBA00022723"/>
    </source>
</evidence>
<evidence type="ECO:0000256" key="4">
    <source>
        <dbReference type="ARBA" id="ARBA00023002"/>
    </source>
</evidence>
<comment type="caution">
    <text evidence="15">The sequence shown here is derived from an EMBL/GenBank/DDBJ whole genome shotgun (WGS) entry which is preliminary data.</text>
</comment>
<evidence type="ECO:0000256" key="5">
    <source>
        <dbReference type="ARBA" id="ARBA00023008"/>
    </source>
</evidence>
<keyword evidence="2" id="KW-0479">Metal-binding</keyword>
<keyword evidence="16" id="KW-1185">Reference proteome</keyword>
<keyword evidence="7" id="KW-1015">Disulfide bond</keyword>
<dbReference type="GO" id="GO:0030245">
    <property type="term" value="P:cellulose catabolic process"/>
    <property type="evidence" value="ECO:0007669"/>
    <property type="project" value="UniProtKB-KW"/>
</dbReference>
<evidence type="ECO:0000256" key="13">
    <source>
        <dbReference type="SAM" id="SignalP"/>
    </source>
</evidence>
<evidence type="ECO:0000259" key="14">
    <source>
        <dbReference type="Pfam" id="PF03443"/>
    </source>
</evidence>
<keyword evidence="3" id="KW-0136">Cellulose degradation</keyword>
<feature type="chain" id="PRO_5034253481" description="lytic cellulose monooxygenase (C4-dehydrogenating)" evidence="13">
    <location>
        <begin position="18"/>
        <end position="246"/>
    </location>
</feature>
<dbReference type="InterPro" id="IPR049892">
    <property type="entry name" value="AA9"/>
</dbReference>
<evidence type="ECO:0000256" key="7">
    <source>
        <dbReference type="ARBA" id="ARBA00023157"/>
    </source>
</evidence>
<evidence type="ECO:0000256" key="3">
    <source>
        <dbReference type="ARBA" id="ARBA00023001"/>
    </source>
</evidence>
<protein>
    <recommendedName>
        <fullName evidence="12">lytic cellulose monooxygenase (C4-dehydrogenating)</fullName>
        <ecNumber evidence="12">1.14.99.56</ecNumber>
    </recommendedName>
</protein>
<proteinExistence type="inferred from homology"/>
<dbReference type="Pfam" id="PF03443">
    <property type="entry name" value="AA9"/>
    <property type="match status" value="1"/>
</dbReference>
<dbReference type="Proteomes" id="UP000541558">
    <property type="component" value="Unassembled WGS sequence"/>
</dbReference>
<dbReference type="EMBL" id="JAACJK010000226">
    <property type="protein sequence ID" value="KAF5311502.1"/>
    <property type="molecule type" value="Genomic_DNA"/>
</dbReference>
<evidence type="ECO:0000256" key="6">
    <source>
        <dbReference type="ARBA" id="ARBA00023033"/>
    </source>
</evidence>
<dbReference type="CDD" id="cd21175">
    <property type="entry name" value="LPMO_AA9"/>
    <property type="match status" value="1"/>
</dbReference>
<accession>A0A8H5ET70</accession>
<keyword evidence="5" id="KW-0186">Copper</keyword>
<comment type="catalytic activity">
    <reaction evidence="11">
        <text>[(1-&gt;4)-beta-D-glucosyl]n+m + reduced acceptor + O2 = 4-dehydro-beta-D-glucosyl-[(1-&gt;4)-beta-D-glucosyl]n-1 + [(1-&gt;4)-beta-D-glucosyl]m + acceptor + H2O.</text>
        <dbReference type="EC" id="1.14.99.56"/>
    </reaction>
</comment>
<feature type="signal peptide" evidence="13">
    <location>
        <begin position="1"/>
        <end position="17"/>
    </location>
</feature>
<evidence type="ECO:0000256" key="11">
    <source>
        <dbReference type="ARBA" id="ARBA00045077"/>
    </source>
</evidence>
<keyword evidence="9" id="KW-0624">Polysaccharide degradation</keyword>
<organism evidence="15 16">
    <name type="scientific">Ephemerocybe angulata</name>
    <dbReference type="NCBI Taxonomy" id="980116"/>
    <lineage>
        <taxon>Eukaryota</taxon>
        <taxon>Fungi</taxon>
        <taxon>Dikarya</taxon>
        <taxon>Basidiomycota</taxon>
        <taxon>Agaricomycotina</taxon>
        <taxon>Agaricomycetes</taxon>
        <taxon>Agaricomycetidae</taxon>
        <taxon>Agaricales</taxon>
        <taxon>Agaricineae</taxon>
        <taxon>Psathyrellaceae</taxon>
        <taxon>Ephemerocybe</taxon>
    </lineage>
</organism>
<evidence type="ECO:0000256" key="1">
    <source>
        <dbReference type="ARBA" id="ARBA00001973"/>
    </source>
</evidence>
<dbReference type="AlphaFoldDB" id="A0A8H5ET70"/>
<evidence type="ECO:0000313" key="16">
    <source>
        <dbReference type="Proteomes" id="UP000541558"/>
    </source>
</evidence>
<evidence type="ECO:0000313" key="15">
    <source>
        <dbReference type="EMBL" id="KAF5311502.1"/>
    </source>
</evidence>
<evidence type="ECO:0000256" key="9">
    <source>
        <dbReference type="ARBA" id="ARBA00023326"/>
    </source>
</evidence>
<evidence type="ECO:0000256" key="12">
    <source>
        <dbReference type="ARBA" id="ARBA00047174"/>
    </source>
</evidence>
<keyword evidence="13" id="KW-0732">Signal</keyword>
<gene>
    <name evidence="15" type="ORF">D9611_011536</name>
</gene>
<dbReference type="PANTHER" id="PTHR33353:SF6">
    <property type="entry name" value="ENDOGLUCANASE IV"/>
    <property type="match status" value="1"/>
</dbReference>
<comment type="cofactor">
    <cofactor evidence="1">
        <name>Cu(2+)</name>
        <dbReference type="ChEBI" id="CHEBI:29036"/>
    </cofactor>
</comment>
<evidence type="ECO:0000256" key="10">
    <source>
        <dbReference type="ARBA" id="ARBA00044502"/>
    </source>
</evidence>
<dbReference type="InterPro" id="IPR005103">
    <property type="entry name" value="AA9_LPMO"/>
</dbReference>
<keyword evidence="8" id="KW-0119">Carbohydrate metabolism</keyword>
<keyword evidence="4" id="KW-0560">Oxidoreductase</keyword>
<comment type="similarity">
    <text evidence="10">Belongs to the polysaccharide monooxygenase AA9 family.</text>
</comment>
<dbReference type="EC" id="1.14.99.56" evidence="12"/>
<dbReference type="OrthoDB" id="4849160at2759"/>
<dbReference type="PANTHER" id="PTHR33353">
    <property type="entry name" value="PUTATIVE (AFU_ORTHOLOGUE AFUA_1G12560)-RELATED"/>
    <property type="match status" value="1"/>
</dbReference>
<dbReference type="Gene3D" id="2.70.50.70">
    <property type="match status" value="1"/>
</dbReference>
<evidence type="ECO:0000256" key="8">
    <source>
        <dbReference type="ARBA" id="ARBA00023277"/>
    </source>
</evidence>
<keyword evidence="6" id="KW-0503">Monooxygenase</keyword>
<dbReference type="GO" id="GO:0004497">
    <property type="term" value="F:monooxygenase activity"/>
    <property type="evidence" value="ECO:0007669"/>
    <property type="project" value="UniProtKB-KW"/>
</dbReference>
<reference evidence="15 16" key="1">
    <citation type="journal article" date="2020" name="ISME J.">
        <title>Uncovering the hidden diversity of litter-decomposition mechanisms in mushroom-forming fungi.</title>
        <authorList>
            <person name="Floudas D."/>
            <person name="Bentzer J."/>
            <person name="Ahren D."/>
            <person name="Johansson T."/>
            <person name="Persson P."/>
            <person name="Tunlid A."/>
        </authorList>
    </citation>
    <scope>NUCLEOTIDE SEQUENCE [LARGE SCALE GENOMIC DNA]</scope>
    <source>
        <strain evidence="15 16">CBS 175.51</strain>
    </source>
</reference>
<sequence>MLKLITFVSLLVSQVAAHGWVQEITLGSKVYTGFLPNTDNAQNPPPARIVRRIPDFNPITDLTRIDLQCGGSPTYQTAPAPLVGQIAAGETAKLNWTAWPANHKGPVLTYLAKAPEGVDITQWLPGTDAVWFKIDEVGKENGRWAASDLLTAASGVWSVKIPENLAPGQYILRNEIIDLHSATTYPGIQFFPSCAQIEVTGSGTGVPTELVSIPGVYTPESPGIVWDIGVEGDYTPPGPSVWTGEV</sequence>
<dbReference type="GO" id="GO:0046872">
    <property type="term" value="F:metal ion binding"/>
    <property type="evidence" value="ECO:0007669"/>
    <property type="project" value="UniProtKB-KW"/>
</dbReference>